<evidence type="ECO:0000256" key="2">
    <source>
        <dbReference type="SAM" id="MobiDB-lite"/>
    </source>
</evidence>
<name>A0AAN7I4D5_9FUNG</name>
<dbReference type="RefSeq" id="XP_064687592.1">
    <property type="nucleotide sequence ID" value="XM_064826078.1"/>
</dbReference>
<dbReference type="GeneID" id="89950495"/>
<feature type="region of interest" description="Disordered" evidence="2">
    <location>
        <begin position="1"/>
        <end position="34"/>
    </location>
</feature>
<evidence type="ECO:0000313" key="4">
    <source>
        <dbReference type="Proteomes" id="UP001304243"/>
    </source>
</evidence>
<evidence type="ECO:0000256" key="1">
    <source>
        <dbReference type="SAM" id="Coils"/>
    </source>
</evidence>
<evidence type="ECO:0000313" key="3">
    <source>
        <dbReference type="EMBL" id="KAK4520926.1"/>
    </source>
</evidence>
<accession>A0AAN7I4D5</accession>
<gene>
    <name evidence="3" type="ORF">ATC70_006809</name>
</gene>
<proteinExistence type="predicted"/>
<feature type="compositionally biased region" description="Basic residues" evidence="2">
    <location>
        <begin position="10"/>
        <end position="34"/>
    </location>
</feature>
<keyword evidence="1" id="KW-0175">Coiled coil</keyword>
<keyword evidence="4" id="KW-1185">Reference proteome</keyword>
<dbReference type="EMBL" id="JASEJX010000009">
    <property type="protein sequence ID" value="KAK4520926.1"/>
    <property type="molecule type" value="Genomic_DNA"/>
</dbReference>
<protein>
    <submittedName>
        <fullName evidence="3">Uncharacterized protein</fullName>
    </submittedName>
</protein>
<organism evidence="3 4">
    <name type="scientific">Mucor velutinosus</name>
    <dbReference type="NCBI Taxonomy" id="708070"/>
    <lineage>
        <taxon>Eukaryota</taxon>
        <taxon>Fungi</taxon>
        <taxon>Fungi incertae sedis</taxon>
        <taxon>Mucoromycota</taxon>
        <taxon>Mucoromycotina</taxon>
        <taxon>Mucoromycetes</taxon>
        <taxon>Mucorales</taxon>
        <taxon>Mucorineae</taxon>
        <taxon>Mucoraceae</taxon>
        <taxon>Mucor</taxon>
    </lineage>
</organism>
<feature type="coiled-coil region" evidence="1">
    <location>
        <begin position="47"/>
        <end position="94"/>
    </location>
</feature>
<dbReference type="AlphaFoldDB" id="A0AAN7I4D5"/>
<dbReference type="Proteomes" id="UP001304243">
    <property type="component" value="Unassembled WGS sequence"/>
</dbReference>
<sequence length="159" mass="18819">MPDERIPRWQFRKKKKLEARRKKRQEHVEKHKHTNIPIAKEAAEFSSSIAIAEKQKYEQDKRNWEEREGQFKLVELAKKKAREREERAKALAQKRWQDTLMTLPMLPHSFSIGASGNSEKTTTTKPGPFKQFVPSKDVSSVALKKTYRDRFLERKLSKQ</sequence>
<feature type="region of interest" description="Disordered" evidence="2">
    <location>
        <begin position="111"/>
        <end position="131"/>
    </location>
</feature>
<comment type="caution">
    <text evidence="3">The sequence shown here is derived from an EMBL/GenBank/DDBJ whole genome shotgun (WGS) entry which is preliminary data.</text>
</comment>
<feature type="compositionally biased region" description="Polar residues" evidence="2">
    <location>
        <begin position="112"/>
        <end position="125"/>
    </location>
</feature>
<reference evidence="3 4" key="1">
    <citation type="submission" date="2022-11" db="EMBL/GenBank/DDBJ databases">
        <title>Mucor velutinosus strain NIH1002 WGS.</title>
        <authorList>
            <person name="Subramanian P."/>
            <person name="Mullikin J.C."/>
            <person name="Segre J.A."/>
            <person name="Zelazny A.M."/>
        </authorList>
    </citation>
    <scope>NUCLEOTIDE SEQUENCE [LARGE SCALE GENOMIC DNA]</scope>
    <source>
        <strain evidence="3 4">NIH1002</strain>
    </source>
</reference>